<dbReference type="EnsemblBacteria" id="ABC22865">
    <property type="protein sequence ID" value="ABC22865"/>
    <property type="gene ID" value="Rru_A2065"/>
</dbReference>
<dbReference type="NCBIfam" id="NF010578">
    <property type="entry name" value="PRK13971.1"/>
    <property type="match status" value="1"/>
</dbReference>
<sequence>MARHTFSCIDAHTCGNPVRLVSGGAPLLTGATMMERRAHFLREYDWIRTGLMFEPRGHDAMSGSILYPPTRADCDIAILFIETSGCLPMCGHGTIGTVTVALEHGLVRPREPGLLRLDTPAGVVEARYTQQGDKITSVRLRNVPAYLHGTGYQVEVPGLGPLTFDIAYGGNFYAIIEPQPGYADLDALSVMDIQSFSPKIRALVNERYEIIHKADPRLRGLSHVMWTGKPRDALAQGRNAVFYGERGVDRSPCGTGTSARMAQLAARGALAPGDAFVHESIIGSLFHGRVEEATTVGDSPAIIPSVEGSAWVTGLNTLFLYDEEPYSQGFLLP</sequence>
<dbReference type="GO" id="GO:0047580">
    <property type="term" value="F:4-hydroxyproline epimerase activity"/>
    <property type="evidence" value="ECO:0007669"/>
    <property type="project" value="TreeGrafter"/>
</dbReference>
<dbReference type="RefSeq" id="WP_011389818.1">
    <property type="nucleotide sequence ID" value="NC_007643.1"/>
</dbReference>
<dbReference type="eggNOG" id="COG3938">
    <property type="taxonomic scope" value="Bacteria"/>
</dbReference>
<evidence type="ECO:0000256" key="1">
    <source>
        <dbReference type="ARBA" id="ARBA00007529"/>
    </source>
</evidence>
<dbReference type="KEGG" id="rru:Rru_A2065"/>
<dbReference type="SFLD" id="SFLDS00028">
    <property type="entry name" value="Proline_Racemase"/>
    <property type="match status" value="1"/>
</dbReference>
<dbReference type="PIRSF" id="PIRSF029792">
    <property type="entry name" value="Pro_racemase"/>
    <property type="match status" value="1"/>
</dbReference>
<dbReference type="Pfam" id="PF05544">
    <property type="entry name" value="Pro_racemase"/>
    <property type="match status" value="1"/>
</dbReference>
<dbReference type="PANTHER" id="PTHR33442:SF5">
    <property type="entry name" value="BIFUNCTIONAL TRANS-3-HYDROXY-L-PROLINE DEHYDRATASE_2-EPIMERASE"/>
    <property type="match status" value="1"/>
</dbReference>
<proteinExistence type="inferred from homology"/>
<dbReference type="Proteomes" id="UP000001929">
    <property type="component" value="Chromosome"/>
</dbReference>
<gene>
    <name evidence="2" type="ordered locus">Rru_A2065</name>
</gene>
<name>Q2RSN0_RHORT</name>
<dbReference type="InterPro" id="IPR008794">
    <property type="entry name" value="Pro_racemase_fam"/>
</dbReference>
<dbReference type="HOGENOM" id="CLU_036729_0_0_5"/>
<dbReference type="PANTHER" id="PTHR33442">
    <property type="entry name" value="TRANS-3-HYDROXY-L-PROLINE DEHYDRATASE"/>
    <property type="match status" value="1"/>
</dbReference>
<reference evidence="2 3" key="1">
    <citation type="journal article" date="2011" name="Stand. Genomic Sci.">
        <title>Complete genome sequence of Rhodospirillum rubrum type strain (S1).</title>
        <authorList>
            <person name="Munk A.C."/>
            <person name="Copeland A."/>
            <person name="Lucas S."/>
            <person name="Lapidus A."/>
            <person name="Del Rio T.G."/>
            <person name="Barry K."/>
            <person name="Detter J.C."/>
            <person name="Hammon N."/>
            <person name="Israni S."/>
            <person name="Pitluck S."/>
            <person name="Brettin T."/>
            <person name="Bruce D."/>
            <person name="Han C."/>
            <person name="Tapia R."/>
            <person name="Gilna P."/>
            <person name="Schmutz J."/>
            <person name="Larimer F."/>
            <person name="Land M."/>
            <person name="Kyrpides N.C."/>
            <person name="Mavromatis K."/>
            <person name="Richardson P."/>
            <person name="Rohde M."/>
            <person name="Goker M."/>
            <person name="Klenk H.P."/>
            <person name="Zhang Y."/>
            <person name="Roberts G.P."/>
            <person name="Reslewic S."/>
            <person name="Schwartz D.C."/>
        </authorList>
    </citation>
    <scope>NUCLEOTIDE SEQUENCE [LARGE SCALE GENOMIC DNA]</scope>
    <source>
        <strain evidence="3">ATCC 11170 / ATH 1.1.1 / DSM 467 / LMG 4362 / NCIMB 8255 / S1</strain>
    </source>
</reference>
<evidence type="ECO:0000313" key="2">
    <source>
        <dbReference type="EMBL" id="ABC22865.1"/>
    </source>
</evidence>
<dbReference type="PATRIC" id="fig|269796.9.peg.2153"/>
<dbReference type="Gene3D" id="3.10.310.10">
    <property type="entry name" value="Diaminopimelate Epimerase, Chain A, domain 1"/>
    <property type="match status" value="2"/>
</dbReference>
<dbReference type="FunFam" id="3.10.310.10:FF:000005">
    <property type="entry name" value="Proline racemase"/>
    <property type="match status" value="1"/>
</dbReference>
<dbReference type="EMBL" id="CP000230">
    <property type="protein sequence ID" value="ABC22865.1"/>
    <property type="molecule type" value="Genomic_DNA"/>
</dbReference>
<evidence type="ECO:0000313" key="3">
    <source>
        <dbReference type="Proteomes" id="UP000001929"/>
    </source>
</evidence>
<comment type="similarity">
    <text evidence="1">Belongs to the proline racemase family.</text>
</comment>
<keyword evidence="3" id="KW-1185">Reference proteome</keyword>
<accession>Q2RSN0</accession>
<organism evidence="2 3">
    <name type="scientific">Rhodospirillum rubrum (strain ATCC 11170 / ATH 1.1.1 / DSM 467 / LMG 4362 / NCIMB 8255 / S1)</name>
    <dbReference type="NCBI Taxonomy" id="269796"/>
    <lineage>
        <taxon>Bacteria</taxon>
        <taxon>Pseudomonadati</taxon>
        <taxon>Pseudomonadota</taxon>
        <taxon>Alphaproteobacteria</taxon>
        <taxon>Rhodospirillales</taxon>
        <taxon>Rhodospirillaceae</taxon>
        <taxon>Rhodospirillum</taxon>
    </lineage>
</organism>
<dbReference type="AlphaFoldDB" id="Q2RSN0"/>
<protein>
    <submittedName>
        <fullName evidence="2">Proline racemase</fullName>
    </submittedName>
</protein>
<dbReference type="STRING" id="269796.Rru_A2065"/>
<dbReference type="PhylomeDB" id="Q2RSN0"/>
<dbReference type="SUPFAM" id="SSF54506">
    <property type="entry name" value="Diaminopimelate epimerase-like"/>
    <property type="match status" value="1"/>
</dbReference>